<dbReference type="GO" id="GO:0002118">
    <property type="term" value="P:aggressive behavior"/>
    <property type="evidence" value="ECO:0007669"/>
    <property type="project" value="Ensembl"/>
</dbReference>
<keyword evidence="2 4" id="KW-0547">Nucleotide-binding</keyword>
<dbReference type="GO" id="GO:0005524">
    <property type="term" value="F:ATP binding"/>
    <property type="evidence" value="ECO:0007669"/>
    <property type="project" value="UniProtKB-UniRule"/>
</dbReference>
<name>A0A8C6M1U0_NOTFU</name>
<dbReference type="PANTHER" id="PTHR11909">
    <property type="entry name" value="CASEIN KINASE-RELATED"/>
    <property type="match status" value="1"/>
</dbReference>
<evidence type="ECO:0000256" key="5">
    <source>
        <dbReference type="RuleBase" id="RU000304"/>
    </source>
</evidence>
<feature type="domain" description="Protein kinase" evidence="7">
    <location>
        <begin position="27"/>
        <end position="314"/>
    </location>
</feature>
<keyword evidence="3 4" id="KW-0067">ATP-binding</keyword>
<feature type="compositionally biased region" description="Basic and acidic residues" evidence="6">
    <location>
        <begin position="450"/>
        <end position="463"/>
    </location>
</feature>
<dbReference type="PROSITE" id="PS50011">
    <property type="entry name" value="PROTEIN_KINASE_DOM"/>
    <property type="match status" value="1"/>
</dbReference>
<keyword evidence="5" id="KW-0723">Serine/threonine-protein kinase</keyword>
<dbReference type="InterPro" id="IPR000719">
    <property type="entry name" value="Prot_kinase_dom"/>
</dbReference>
<dbReference type="Proteomes" id="UP000694548">
    <property type="component" value="Unassembled WGS sequence"/>
</dbReference>
<dbReference type="InterPro" id="IPR050235">
    <property type="entry name" value="CK1_Ser-Thr_kinase"/>
</dbReference>
<dbReference type="AlphaFoldDB" id="A0A8C6M1U0"/>
<evidence type="ECO:0000313" key="9">
    <source>
        <dbReference type="Proteomes" id="UP000694548"/>
    </source>
</evidence>
<dbReference type="Ensembl" id="ENSNFUT00015028943.1">
    <property type="protein sequence ID" value="ENSNFUP00015027704.1"/>
    <property type="gene ID" value="ENSNFUG00015013379.1"/>
</dbReference>
<protein>
    <recommendedName>
        <fullName evidence="1">non-specific serine/threonine protein kinase</fullName>
        <ecNumber evidence="1">2.7.11.1</ecNumber>
    </recommendedName>
</protein>
<dbReference type="FunFam" id="1.10.510.10:FF:001195">
    <property type="entry name" value="VRK serine/threonine kinase 2"/>
    <property type="match status" value="1"/>
</dbReference>
<evidence type="ECO:0000256" key="6">
    <source>
        <dbReference type="SAM" id="MobiDB-lite"/>
    </source>
</evidence>
<evidence type="ECO:0000256" key="1">
    <source>
        <dbReference type="ARBA" id="ARBA00012513"/>
    </source>
</evidence>
<dbReference type="SUPFAM" id="SSF56112">
    <property type="entry name" value="Protein kinase-like (PK-like)"/>
    <property type="match status" value="1"/>
</dbReference>
<dbReference type="InterPro" id="IPR011009">
    <property type="entry name" value="Kinase-like_dom_sf"/>
</dbReference>
<evidence type="ECO:0000256" key="3">
    <source>
        <dbReference type="ARBA" id="ARBA00022840"/>
    </source>
</evidence>
<keyword evidence="9" id="KW-1185">Reference proteome</keyword>
<dbReference type="InterPro" id="IPR017441">
    <property type="entry name" value="Protein_kinase_ATP_BS"/>
</dbReference>
<dbReference type="GO" id="GO:0004674">
    <property type="term" value="F:protein serine/threonine kinase activity"/>
    <property type="evidence" value="ECO:0007669"/>
    <property type="project" value="UniProtKB-KW"/>
</dbReference>
<comment type="similarity">
    <text evidence="5">Belongs to the protein kinase superfamily.</text>
</comment>
<dbReference type="Gene3D" id="1.10.510.10">
    <property type="entry name" value="Transferase(Phosphotransferase) domain 1"/>
    <property type="match status" value="1"/>
</dbReference>
<dbReference type="Pfam" id="PF00069">
    <property type="entry name" value="Pkinase"/>
    <property type="match status" value="1"/>
</dbReference>
<dbReference type="InterPro" id="IPR008271">
    <property type="entry name" value="Ser/Thr_kinase_AS"/>
</dbReference>
<feature type="compositionally biased region" description="Basic and acidic residues" evidence="6">
    <location>
        <begin position="336"/>
        <end position="351"/>
    </location>
</feature>
<evidence type="ECO:0000256" key="2">
    <source>
        <dbReference type="ARBA" id="ARBA00022741"/>
    </source>
</evidence>
<evidence type="ECO:0000259" key="7">
    <source>
        <dbReference type="PROSITE" id="PS50011"/>
    </source>
</evidence>
<sequence>MAPPRKSRLPKPLPEGFILMDTERKRWRLGKVIGQGGFGLIYLASQEVDRAVAEDSDYVIKVEYQENGPLFSELKFYQRAAKAGSIQKWKRDRGLDFLGIPTYWGSGLAEHQNLRYRFMAMDRLGSDLQKICESGGGRLKKATVLQLGQRLVDVLEYIHDNEYVHADIKAANVMLGYRDPDQVYLADYGLSYRYCPDGVHKEYKENPKKGHNGTMEYTSLDAHKGLGPSRRSDLQILGFCLLHWLCGSLPWDGVLKHPAQVQEAKARLMDNLPDSVLELSVDGAVTDEVALFLLHVKTLDYQDKPDYQLLKALLTKGVTGRLDFSVPAGSAGRNPRSRDKKAEPARTRPEPVEVDYEDPDRRKTKAVPARYIRGPPLRNDHPQQDPVPPAVRRTLKQRSRGAHEDEGSEEEAEARPKAIPACYLRGPPVSRGARPKQVELNPNPTGRLQGDQRSHPHGTRDTELASLTRSSQSSGTEDQSLLE</sequence>
<reference evidence="8" key="2">
    <citation type="submission" date="2025-09" db="UniProtKB">
        <authorList>
            <consortium name="Ensembl"/>
        </authorList>
    </citation>
    <scope>IDENTIFICATION</scope>
</reference>
<proteinExistence type="inferred from homology"/>
<keyword evidence="5" id="KW-0418">Kinase</keyword>
<dbReference type="SMART" id="SM00220">
    <property type="entry name" value="S_TKc"/>
    <property type="match status" value="1"/>
</dbReference>
<feature type="compositionally biased region" description="Polar residues" evidence="6">
    <location>
        <begin position="465"/>
        <end position="483"/>
    </location>
</feature>
<evidence type="ECO:0000313" key="8">
    <source>
        <dbReference type="Ensembl" id="ENSNFUP00015027704.1"/>
    </source>
</evidence>
<accession>A0A8C6M1U0</accession>
<reference evidence="8" key="1">
    <citation type="submission" date="2025-08" db="UniProtKB">
        <authorList>
            <consortium name="Ensembl"/>
        </authorList>
    </citation>
    <scope>IDENTIFICATION</scope>
</reference>
<dbReference type="GO" id="GO:0035176">
    <property type="term" value="P:social behavior"/>
    <property type="evidence" value="ECO:0007669"/>
    <property type="project" value="Ensembl"/>
</dbReference>
<feature type="region of interest" description="Disordered" evidence="6">
    <location>
        <begin position="324"/>
        <end position="483"/>
    </location>
</feature>
<keyword evidence="5" id="KW-0808">Transferase</keyword>
<feature type="binding site" evidence="4">
    <location>
        <position position="61"/>
    </location>
    <ligand>
        <name>ATP</name>
        <dbReference type="ChEBI" id="CHEBI:30616"/>
    </ligand>
</feature>
<dbReference type="PROSITE" id="PS00107">
    <property type="entry name" value="PROTEIN_KINASE_ATP"/>
    <property type="match status" value="1"/>
</dbReference>
<organism evidence="8 9">
    <name type="scientific">Nothobranchius furzeri</name>
    <name type="common">Turquoise killifish</name>
    <dbReference type="NCBI Taxonomy" id="105023"/>
    <lineage>
        <taxon>Eukaryota</taxon>
        <taxon>Metazoa</taxon>
        <taxon>Chordata</taxon>
        <taxon>Craniata</taxon>
        <taxon>Vertebrata</taxon>
        <taxon>Euteleostomi</taxon>
        <taxon>Actinopterygii</taxon>
        <taxon>Neopterygii</taxon>
        <taxon>Teleostei</taxon>
        <taxon>Neoteleostei</taxon>
        <taxon>Acanthomorphata</taxon>
        <taxon>Ovalentaria</taxon>
        <taxon>Atherinomorphae</taxon>
        <taxon>Cyprinodontiformes</taxon>
        <taxon>Nothobranchiidae</taxon>
        <taxon>Nothobranchius</taxon>
    </lineage>
</organism>
<dbReference type="EC" id="2.7.11.1" evidence="1"/>
<dbReference type="GeneTree" id="ENSGT00940000158042"/>
<dbReference type="PROSITE" id="PS00108">
    <property type="entry name" value="PROTEIN_KINASE_ST"/>
    <property type="match status" value="1"/>
</dbReference>
<evidence type="ECO:0000256" key="4">
    <source>
        <dbReference type="PROSITE-ProRule" id="PRU10141"/>
    </source>
</evidence>